<feature type="transmembrane region" description="Helical" evidence="10">
    <location>
        <begin position="582"/>
        <end position="601"/>
    </location>
</feature>
<evidence type="ECO:0000256" key="4">
    <source>
        <dbReference type="ARBA" id="ARBA00023040"/>
    </source>
</evidence>
<keyword evidence="11" id="KW-0732">Signal</keyword>
<keyword evidence="7" id="KW-0325">Glycoprotein</keyword>
<feature type="domain" description="G-protein coupled receptors family 3 profile" evidence="12">
    <location>
        <begin position="545"/>
        <end position="820"/>
    </location>
</feature>
<feature type="transmembrane region" description="Helical" evidence="10">
    <location>
        <begin position="764"/>
        <end position="783"/>
    </location>
</feature>
<dbReference type="GeneID" id="136819332"/>
<proteinExistence type="predicted"/>
<organism evidence="13 14">
    <name type="scientific">Clytia hemisphaerica</name>
    <dbReference type="NCBI Taxonomy" id="252671"/>
    <lineage>
        <taxon>Eukaryota</taxon>
        <taxon>Metazoa</taxon>
        <taxon>Cnidaria</taxon>
        <taxon>Hydrozoa</taxon>
        <taxon>Hydroidolina</taxon>
        <taxon>Leptothecata</taxon>
        <taxon>Obeliida</taxon>
        <taxon>Clytiidae</taxon>
        <taxon>Clytia</taxon>
    </lineage>
</organism>
<evidence type="ECO:0000256" key="2">
    <source>
        <dbReference type="ARBA" id="ARBA00022692"/>
    </source>
</evidence>
<comment type="subcellular location">
    <subcellularLocation>
        <location evidence="1">Membrane</location>
        <topology evidence="1">Multi-pass membrane protein</topology>
    </subcellularLocation>
</comment>
<protein>
    <recommendedName>
        <fullName evidence="12">G-protein coupled receptors family 3 profile domain-containing protein</fullName>
    </recommendedName>
</protein>
<feature type="transmembrane region" description="Helical" evidence="10">
    <location>
        <begin position="545"/>
        <end position="570"/>
    </location>
</feature>
<feature type="region of interest" description="Disordered" evidence="9">
    <location>
        <begin position="21"/>
        <end position="91"/>
    </location>
</feature>
<feature type="transmembrane region" description="Helical" evidence="10">
    <location>
        <begin position="613"/>
        <end position="637"/>
    </location>
</feature>
<evidence type="ECO:0000313" key="14">
    <source>
        <dbReference type="Proteomes" id="UP000594262"/>
    </source>
</evidence>
<evidence type="ECO:0000256" key="1">
    <source>
        <dbReference type="ARBA" id="ARBA00004141"/>
    </source>
</evidence>
<dbReference type="OrthoDB" id="17569at2759"/>
<dbReference type="PANTHER" id="PTHR10519:SF20">
    <property type="entry name" value="G-PROTEIN COUPLED RECEPTOR 156-RELATED"/>
    <property type="match status" value="1"/>
</dbReference>
<dbReference type="Gene3D" id="3.40.50.2300">
    <property type="match status" value="2"/>
</dbReference>
<sequence length="1019" mass="115672">MKLASIELLLLLLVYPFTNGTNVTSNDSRNAETVPRGSLDQTSLNNTQESKNDTNNSTNILQNNISNQTDKAANQTTTQPTTPIPITTTTLPPWKETPLNIGIMVPDASKDQCIRAAIELAFEDVGKHPRLIQYSGSNMERNNPTFIREYYKLTPYYSEVDLNISIAVQTLHDNYMKGPLKNALIGPPYERLQYDFIEYSSVLGGTHISYTDIDEPIEPYYVFFVPTPPSINHQFKAAVALMDHFQWRRFGILYDFSDSKYRRNSGTLRESILLYSQHKEETDVLTEIGIWSQKVDYSKLNQKMDILKKNDRRIILSLFSVRGARLVFCQAYHKKMYKPKIVWVLFEKLKDGWAKPLADGTKDVNCTEEQLLEAAHGHIFITKQILRRDGVPNISNMTSNQFLKRIRQKVKSNKCSDDIGYAYDSIWVLAKGYEILSKSTWPRFYYYYNYAFGYLFAGTLKRINFEGLTGSFHYERDRSLHKRLGQIAFYKYHKDGNHVYLGTHHTKTGKLDIIPNMVYKIFNSDKIPKDKAIISYTYADIEKPLWITMWVIAFLGIIIALIVLVVILLYSNNTSYKIGSPILNCVMIFGAILCYTSVIIYSLDTRLVNEDKIPKVCFTFLCALTIGFTMTFGALFAKTWGLYKTFVTPPNHNNQQAEIKHVPEWVLLTMVGAFLLIDIVLLISWGFMAPFHASLQVIYTNENFFADTVKTGQVVRCNCQYFIQLLIGLCCYKGVLLLIGIFLAWQLKSTKIQVQNEAKQIAIAIYNVFAVSIIGVICVSVLLNTKLHQALYAIVAICILICTTFTLLLVFVPKIKAILYPELEKPQPASTMKKEIYLRHSQRQYSRKQSHHRTSHTELSSTFSTGTLNTQLSVESTSTVYGKDTNQHPALQDTLSSGSVVSYPPEYLSSIPSSNNQSTVLADIDEPITIEESNHVTNDDIQETGQKRAITHGGHRDSGLGDDSPNLDHILLTLKDKEIQENKENMEKDITNIGNPNDLGEDTSSLNLTPKSSDGMLDE</sequence>
<keyword evidence="8" id="KW-0807">Transducer</keyword>
<evidence type="ECO:0000256" key="8">
    <source>
        <dbReference type="ARBA" id="ARBA00023224"/>
    </source>
</evidence>
<evidence type="ECO:0000256" key="6">
    <source>
        <dbReference type="ARBA" id="ARBA00023170"/>
    </source>
</evidence>
<dbReference type="InterPro" id="IPR002455">
    <property type="entry name" value="GPCR3_GABA-B"/>
</dbReference>
<evidence type="ECO:0000256" key="10">
    <source>
        <dbReference type="SAM" id="Phobius"/>
    </source>
</evidence>
<keyword evidence="4" id="KW-0297">G-protein coupled receptor</keyword>
<dbReference type="GO" id="GO:0038039">
    <property type="term" value="C:G protein-coupled receptor heterodimeric complex"/>
    <property type="evidence" value="ECO:0007669"/>
    <property type="project" value="TreeGrafter"/>
</dbReference>
<dbReference type="InterPro" id="IPR017978">
    <property type="entry name" value="GPCR_3_C"/>
</dbReference>
<evidence type="ECO:0000313" key="13">
    <source>
        <dbReference type="EnsemblMetazoa" id="CLYHEMP014318.1"/>
    </source>
</evidence>
<dbReference type="PRINTS" id="PR01176">
    <property type="entry name" value="GABABRECEPTR"/>
</dbReference>
<dbReference type="Pfam" id="PF01094">
    <property type="entry name" value="ANF_receptor"/>
    <property type="match status" value="1"/>
</dbReference>
<dbReference type="Pfam" id="PF00003">
    <property type="entry name" value="7tm_3"/>
    <property type="match status" value="1"/>
</dbReference>
<name>A0A7M5WWZ1_9CNID</name>
<reference evidence="13" key="1">
    <citation type="submission" date="2021-01" db="UniProtKB">
        <authorList>
            <consortium name="EnsemblMetazoa"/>
        </authorList>
    </citation>
    <scope>IDENTIFICATION</scope>
</reference>
<dbReference type="AlphaFoldDB" id="A0A7M5WWZ1"/>
<dbReference type="EnsemblMetazoa" id="CLYHEMT014318.1">
    <property type="protein sequence ID" value="CLYHEMP014318.1"/>
    <property type="gene ID" value="CLYHEMG014318"/>
</dbReference>
<accession>A0A7M5WWZ1</accession>
<dbReference type="CDD" id="cd15047">
    <property type="entry name" value="7tmC_GABA-B-like"/>
    <property type="match status" value="1"/>
</dbReference>
<evidence type="ECO:0000256" key="3">
    <source>
        <dbReference type="ARBA" id="ARBA00022989"/>
    </source>
</evidence>
<dbReference type="RefSeq" id="XP_066931679.1">
    <property type="nucleotide sequence ID" value="XM_067075578.1"/>
</dbReference>
<keyword evidence="14" id="KW-1185">Reference proteome</keyword>
<feature type="region of interest" description="Disordered" evidence="9">
    <location>
        <begin position="980"/>
        <end position="1019"/>
    </location>
</feature>
<dbReference type="PRINTS" id="PR01177">
    <property type="entry name" value="GABAB1RECPTR"/>
</dbReference>
<evidence type="ECO:0000256" key="7">
    <source>
        <dbReference type="ARBA" id="ARBA00023180"/>
    </source>
</evidence>
<dbReference type="Proteomes" id="UP000594262">
    <property type="component" value="Unplaced"/>
</dbReference>
<feature type="compositionally biased region" description="Low complexity" evidence="9">
    <location>
        <begin position="75"/>
        <end position="91"/>
    </location>
</feature>
<feature type="transmembrane region" description="Helical" evidence="10">
    <location>
        <begin position="789"/>
        <end position="812"/>
    </location>
</feature>
<feature type="chain" id="PRO_5029563968" description="G-protein coupled receptors family 3 profile domain-containing protein" evidence="11">
    <location>
        <begin position="21"/>
        <end position="1019"/>
    </location>
</feature>
<evidence type="ECO:0000256" key="5">
    <source>
        <dbReference type="ARBA" id="ARBA00023136"/>
    </source>
</evidence>
<dbReference type="InterPro" id="IPR001828">
    <property type="entry name" value="ANF_lig-bd_rcpt"/>
</dbReference>
<feature type="compositionally biased region" description="Polar residues" evidence="9">
    <location>
        <begin position="1002"/>
        <end position="1012"/>
    </location>
</feature>
<feature type="transmembrane region" description="Helical" evidence="10">
    <location>
        <begin position="665"/>
        <end position="687"/>
    </location>
</feature>
<feature type="transmembrane region" description="Helical" evidence="10">
    <location>
        <begin position="721"/>
        <end position="743"/>
    </location>
</feature>
<keyword evidence="6" id="KW-0675">Receptor</keyword>
<feature type="compositionally biased region" description="Basic and acidic residues" evidence="9">
    <location>
        <begin position="980"/>
        <end position="990"/>
    </location>
</feature>
<keyword evidence="3 10" id="KW-1133">Transmembrane helix</keyword>
<evidence type="ECO:0000256" key="11">
    <source>
        <dbReference type="SAM" id="SignalP"/>
    </source>
</evidence>
<keyword evidence="2 10" id="KW-0812">Transmembrane</keyword>
<dbReference type="GO" id="GO:0007214">
    <property type="term" value="P:gamma-aminobutyric acid signaling pathway"/>
    <property type="evidence" value="ECO:0007669"/>
    <property type="project" value="TreeGrafter"/>
</dbReference>
<feature type="compositionally biased region" description="Polar residues" evidence="9">
    <location>
        <begin position="39"/>
        <end position="74"/>
    </location>
</feature>
<evidence type="ECO:0000256" key="9">
    <source>
        <dbReference type="SAM" id="MobiDB-lite"/>
    </source>
</evidence>
<feature type="signal peptide" evidence="11">
    <location>
        <begin position="1"/>
        <end position="20"/>
    </location>
</feature>
<dbReference type="InterPro" id="IPR028082">
    <property type="entry name" value="Peripla_BP_I"/>
</dbReference>
<dbReference type="PROSITE" id="PS50259">
    <property type="entry name" value="G_PROTEIN_RECEP_F3_4"/>
    <property type="match status" value="1"/>
</dbReference>
<keyword evidence="5 10" id="KW-0472">Membrane</keyword>
<dbReference type="PANTHER" id="PTHR10519">
    <property type="entry name" value="GABA-B RECEPTOR"/>
    <property type="match status" value="1"/>
</dbReference>
<evidence type="ECO:0000259" key="12">
    <source>
        <dbReference type="PROSITE" id="PS50259"/>
    </source>
</evidence>
<dbReference type="GO" id="GO:0004965">
    <property type="term" value="F:G protein-coupled GABA receptor activity"/>
    <property type="evidence" value="ECO:0007669"/>
    <property type="project" value="InterPro"/>
</dbReference>
<dbReference type="SUPFAM" id="SSF53822">
    <property type="entry name" value="Periplasmic binding protein-like I"/>
    <property type="match status" value="1"/>
</dbReference>